<evidence type="ECO:0000256" key="7">
    <source>
        <dbReference type="ARBA" id="ARBA00022777"/>
    </source>
</evidence>
<comment type="subcellular location">
    <subcellularLocation>
        <location evidence="2">Membrane</location>
    </subcellularLocation>
</comment>
<evidence type="ECO:0000256" key="10">
    <source>
        <dbReference type="ARBA" id="ARBA00023136"/>
    </source>
</evidence>
<dbReference type="SUPFAM" id="SSF158472">
    <property type="entry name" value="HAMP domain-like"/>
    <property type="match status" value="1"/>
</dbReference>
<evidence type="ECO:0000313" key="15">
    <source>
        <dbReference type="EMBL" id="MBC5736017.1"/>
    </source>
</evidence>
<gene>
    <name evidence="15" type="ORF">H8S62_03175</name>
</gene>
<evidence type="ECO:0000256" key="6">
    <source>
        <dbReference type="ARBA" id="ARBA00022692"/>
    </source>
</evidence>
<evidence type="ECO:0000256" key="1">
    <source>
        <dbReference type="ARBA" id="ARBA00000085"/>
    </source>
</evidence>
<dbReference type="SMART" id="SM00388">
    <property type="entry name" value="HisKA"/>
    <property type="match status" value="1"/>
</dbReference>
<dbReference type="RefSeq" id="WP_155149429.1">
    <property type="nucleotide sequence ID" value="NZ_JACOPQ010000002.1"/>
</dbReference>
<keyword evidence="8 12" id="KW-1133">Transmembrane helix</keyword>
<sequence>MKFRLKMTLCMLGLLSVLFGVGGSLLISISFQNTLEREQQAAYNAYQMVVGTLRIVNSAAGQSDYADISSTLEQLSGRNGGAWTALRLSAGGESVYAFGPAALAVSPQPVQPGRCVMRYVPTDGGGYALALTGALEAGGETLRLDLARDISSLFETRRMQQQTYLWVFLLTAGLCALLSYSISHVLTKPLVSLSGASRALASGRLSSRVRVRSEDEIGLVARDFNTMAEALEGTISQLEEAVERQERFLGSFAHEMKTPMTSIIGYADLLRGQTLSPQEQAEAANYIVAEGKRLENLSQKLMDLLVLRRGGASLVPVRPAALIRGLAAHLGPIYARQGVALTCICAEGVCLMEPDLVKSLLVNLWDNALKAMDGRGGEIRVRSEMLPGGCRITVRDSGRGIPPQALEHLTDAFYRVDKSRSREQGGAGLGLALCREIAALHGGALRFESAPGQGTTVTAELRGGAA</sequence>
<keyword evidence="6 12" id="KW-0812">Transmembrane</keyword>
<evidence type="ECO:0000256" key="5">
    <source>
        <dbReference type="ARBA" id="ARBA00022679"/>
    </source>
</evidence>
<dbReference type="PANTHER" id="PTHR45436">
    <property type="entry name" value="SENSOR HISTIDINE KINASE YKOH"/>
    <property type="match status" value="1"/>
</dbReference>
<dbReference type="PRINTS" id="PR00344">
    <property type="entry name" value="BCTRLSENSOR"/>
</dbReference>
<protein>
    <recommendedName>
        <fullName evidence="3">histidine kinase</fullName>
        <ecNumber evidence="3">2.7.13.3</ecNumber>
    </recommendedName>
</protein>
<dbReference type="GO" id="GO:0000155">
    <property type="term" value="F:phosphorelay sensor kinase activity"/>
    <property type="evidence" value="ECO:0007669"/>
    <property type="project" value="InterPro"/>
</dbReference>
<accession>A0A8J6JIR1</accession>
<feature type="coiled-coil region" evidence="11">
    <location>
        <begin position="221"/>
        <end position="248"/>
    </location>
</feature>
<evidence type="ECO:0000256" key="3">
    <source>
        <dbReference type="ARBA" id="ARBA00012438"/>
    </source>
</evidence>
<evidence type="ECO:0000256" key="4">
    <source>
        <dbReference type="ARBA" id="ARBA00022553"/>
    </source>
</evidence>
<dbReference type="EMBL" id="JACOPQ010000002">
    <property type="protein sequence ID" value="MBC5736017.1"/>
    <property type="molecule type" value="Genomic_DNA"/>
</dbReference>
<evidence type="ECO:0000256" key="9">
    <source>
        <dbReference type="ARBA" id="ARBA00023012"/>
    </source>
</evidence>
<evidence type="ECO:0000259" key="13">
    <source>
        <dbReference type="PROSITE" id="PS50109"/>
    </source>
</evidence>
<dbReference type="SMART" id="SM00304">
    <property type="entry name" value="HAMP"/>
    <property type="match status" value="1"/>
</dbReference>
<comment type="catalytic activity">
    <reaction evidence="1">
        <text>ATP + protein L-histidine = ADP + protein N-phospho-L-histidine.</text>
        <dbReference type="EC" id="2.7.13.3"/>
    </reaction>
</comment>
<name>A0A8J6JIR1_9FIRM</name>
<feature type="domain" description="Histidine kinase" evidence="13">
    <location>
        <begin position="251"/>
        <end position="465"/>
    </location>
</feature>
<dbReference type="GO" id="GO:0016020">
    <property type="term" value="C:membrane"/>
    <property type="evidence" value="ECO:0007669"/>
    <property type="project" value="UniProtKB-SubCell"/>
</dbReference>
<dbReference type="Proteomes" id="UP000607645">
    <property type="component" value="Unassembled WGS sequence"/>
</dbReference>
<evidence type="ECO:0000259" key="14">
    <source>
        <dbReference type="PROSITE" id="PS50885"/>
    </source>
</evidence>
<organism evidence="15 16">
    <name type="scientific">Lawsonibacter faecis</name>
    <dbReference type="NCBI Taxonomy" id="2763052"/>
    <lineage>
        <taxon>Bacteria</taxon>
        <taxon>Bacillati</taxon>
        <taxon>Bacillota</taxon>
        <taxon>Clostridia</taxon>
        <taxon>Eubacteriales</taxon>
        <taxon>Oscillospiraceae</taxon>
        <taxon>Lawsonibacter</taxon>
    </lineage>
</organism>
<dbReference type="PANTHER" id="PTHR45436:SF5">
    <property type="entry name" value="SENSOR HISTIDINE KINASE TRCS"/>
    <property type="match status" value="1"/>
</dbReference>
<feature type="transmembrane region" description="Helical" evidence="12">
    <location>
        <begin position="163"/>
        <end position="182"/>
    </location>
</feature>
<dbReference type="InterPro" id="IPR003660">
    <property type="entry name" value="HAMP_dom"/>
</dbReference>
<dbReference type="Gene3D" id="6.10.340.10">
    <property type="match status" value="1"/>
</dbReference>
<feature type="domain" description="HAMP" evidence="14">
    <location>
        <begin position="184"/>
        <end position="236"/>
    </location>
</feature>
<keyword evidence="11" id="KW-0175">Coiled coil</keyword>
<dbReference type="InterPro" id="IPR005467">
    <property type="entry name" value="His_kinase_dom"/>
</dbReference>
<dbReference type="InterPro" id="IPR003594">
    <property type="entry name" value="HATPase_dom"/>
</dbReference>
<evidence type="ECO:0000256" key="2">
    <source>
        <dbReference type="ARBA" id="ARBA00004370"/>
    </source>
</evidence>
<dbReference type="Gene3D" id="1.10.287.130">
    <property type="match status" value="1"/>
</dbReference>
<comment type="caution">
    <text evidence="15">The sequence shown here is derived from an EMBL/GenBank/DDBJ whole genome shotgun (WGS) entry which is preliminary data.</text>
</comment>
<dbReference type="AlphaFoldDB" id="A0A8J6JIR1"/>
<dbReference type="Gene3D" id="3.30.565.10">
    <property type="entry name" value="Histidine kinase-like ATPase, C-terminal domain"/>
    <property type="match status" value="1"/>
</dbReference>
<keyword evidence="9" id="KW-0902">Two-component regulatory system</keyword>
<evidence type="ECO:0000256" key="8">
    <source>
        <dbReference type="ARBA" id="ARBA00022989"/>
    </source>
</evidence>
<dbReference type="Pfam" id="PF00672">
    <property type="entry name" value="HAMP"/>
    <property type="match status" value="1"/>
</dbReference>
<keyword evidence="10 12" id="KW-0472">Membrane</keyword>
<dbReference type="SUPFAM" id="SSF55874">
    <property type="entry name" value="ATPase domain of HSP90 chaperone/DNA topoisomerase II/histidine kinase"/>
    <property type="match status" value="1"/>
</dbReference>
<keyword evidence="16" id="KW-1185">Reference proteome</keyword>
<reference evidence="15" key="1">
    <citation type="submission" date="2020-08" db="EMBL/GenBank/DDBJ databases">
        <title>Genome public.</title>
        <authorList>
            <person name="Liu C."/>
            <person name="Sun Q."/>
        </authorList>
    </citation>
    <scope>NUCLEOTIDE SEQUENCE</scope>
    <source>
        <strain evidence="15">NSJ-52</strain>
    </source>
</reference>
<dbReference type="CDD" id="cd00075">
    <property type="entry name" value="HATPase"/>
    <property type="match status" value="1"/>
</dbReference>
<dbReference type="CDD" id="cd00082">
    <property type="entry name" value="HisKA"/>
    <property type="match status" value="1"/>
</dbReference>
<dbReference type="Pfam" id="PF02518">
    <property type="entry name" value="HATPase_c"/>
    <property type="match status" value="1"/>
</dbReference>
<dbReference type="SUPFAM" id="SSF47384">
    <property type="entry name" value="Homodimeric domain of signal transducing histidine kinase"/>
    <property type="match status" value="1"/>
</dbReference>
<dbReference type="Pfam" id="PF00512">
    <property type="entry name" value="HisKA"/>
    <property type="match status" value="1"/>
</dbReference>
<dbReference type="CDD" id="cd06225">
    <property type="entry name" value="HAMP"/>
    <property type="match status" value="1"/>
</dbReference>
<dbReference type="InterPro" id="IPR004358">
    <property type="entry name" value="Sig_transdc_His_kin-like_C"/>
</dbReference>
<dbReference type="PROSITE" id="PS50885">
    <property type="entry name" value="HAMP"/>
    <property type="match status" value="1"/>
</dbReference>
<evidence type="ECO:0000256" key="12">
    <source>
        <dbReference type="SAM" id="Phobius"/>
    </source>
</evidence>
<dbReference type="InterPro" id="IPR036890">
    <property type="entry name" value="HATPase_C_sf"/>
</dbReference>
<keyword evidence="7 15" id="KW-0418">Kinase</keyword>
<dbReference type="PROSITE" id="PS50109">
    <property type="entry name" value="HIS_KIN"/>
    <property type="match status" value="1"/>
</dbReference>
<dbReference type="SMART" id="SM00387">
    <property type="entry name" value="HATPase_c"/>
    <property type="match status" value="1"/>
</dbReference>
<dbReference type="InterPro" id="IPR036097">
    <property type="entry name" value="HisK_dim/P_sf"/>
</dbReference>
<dbReference type="EC" id="2.7.13.3" evidence="3"/>
<keyword evidence="4" id="KW-0597">Phosphoprotein</keyword>
<dbReference type="InterPro" id="IPR003661">
    <property type="entry name" value="HisK_dim/P_dom"/>
</dbReference>
<dbReference type="InterPro" id="IPR050428">
    <property type="entry name" value="TCS_sensor_his_kinase"/>
</dbReference>
<keyword evidence="5" id="KW-0808">Transferase</keyword>
<proteinExistence type="predicted"/>
<evidence type="ECO:0000256" key="11">
    <source>
        <dbReference type="SAM" id="Coils"/>
    </source>
</evidence>
<evidence type="ECO:0000313" key="16">
    <source>
        <dbReference type="Proteomes" id="UP000607645"/>
    </source>
</evidence>